<feature type="signal peptide" evidence="1">
    <location>
        <begin position="1"/>
        <end position="26"/>
    </location>
</feature>
<reference evidence="3" key="1">
    <citation type="submission" date="2017-11" db="EMBL/GenBank/DDBJ databases">
        <title>The draft genome sequence of Chromatocurvus sp. F02.</title>
        <authorList>
            <person name="Du Z.-J."/>
            <person name="Chang Y.-Q."/>
        </authorList>
    </citation>
    <scope>NUCLEOTIDE SEQUENCE [LARGE SCALE GENOMIC DNA]</scope>
    <source>
        <strain evidence="3">F02</strain>
    </source>
</reference>
<gene>
    <name evidence="2" type="ORF">CWI75_13570</name>
</gene>
<dbReference type="EMBL" id="PKLZ01000010">
    <property type="protein sequence ID" value="PLW81772.1"/>
    <property type="molecule type" value="Genomic_DNA"/>
</dbReference>
<evidence type="ECO:0000313" key="3">
    <source>
        <dbReference type="Proteomes" id="UP000234845"/>
    </source>
</evidence>
<protein>
    <recommendedName>
        <fullName evidence="4">DUF1302 domain-containing protein</fullName>
    </recommendedName>
</protein>
<comment type="caution">
    <text evidence="2">The sequence shown here is derived from an EMBL/GenBank/DDBJ whole genome shotgun (WGS) entry which is preliminary data.</text>
</comment>
<evidence type="ECO:0000313" key="2">
    <source>
        <dbReference type="EMBL" id="PLW81772.1"/>
    </source>
</evidence>
<dbReference type="Pfam" id="PF06980">
    <property type="entry name" value="DUF1302"/>
    <property type="match status" value="1"/>
</dbReference>
<dbReference type="RefSeq" id="WP_101522055.1">
    <property type="nucleotide sequence ID" value="NZ_PKLZ01000010.1"/>
</dbReference>
<organism evidence="2 3">
    <name type="scientific">Kineobactrum sediminis</name>
    <dbReference type="NCBI Taxonomy" id="1905677"/>
    <lineage>
        <taxon>Bacteria</taxon>
        <taxon>Pseudomonadati</taxon>
        <taxon>Pseudomonadota</taxon>
        <taxon>Gammaproteobacteria</taxon>
        <taxon>Cellvibrionales</taxon>
        <taxon>Halieaceae</taxon>
        <taxon>Kineobactrum</taxon>
    </lineage>
</organism>
<dbReference type="InterPro" id="IPR010727">
    <property type="entry name" value="DUF1302"/>
</dbReference>
<keyword evidence="1" id="KW-0732">Signal</keyword>
<dbReference type="AlphaFoldDB" id="A0A2N5Y045"/>
<sequence length="623" mass="69739">MVAFSKTRLLKIGLPVGLLVSGTTHAAGALFDPDVFGASYGGFVRFESAIRTTSDENPFNQAGNPFNNIDVQRNPIGGTPDTVRRPMPIRDNDFNMNIMRGKFDIDLRLGTKLSFRGEVRAIFDFDTYKHHDINSIPGADPAGALHQDVSYFDYRVSGQGGLQSRKAPMSLEWTGEKYMIDLPRFYFDYQDGALLVRAGNQQIAWGQSLFFRVMDVPNGLDLRRHSVLDFVPEEFSDKRVPSPAVRVQYMFGGWEMDGFVQHFRPTIYGNPDTPYNTIASQFTIHDLYGDYDDKANFGIRVRGDVGPVTVQAMATNRYNPDGTFRWTESGVSKSLTGLPGDPTADLMATTAFERDSTGVLSAREWFHYAGLARLDGIEGLNASIAEFPGAQALGAYLVDNEFDAGQELDLFFSSAGGLRGHLAREYHRESVFGLGLGYTFNGEPGSFLDQLIANLEIQYANDRTFTNPSLSREHIVEDEIITSLVLEKYHRFSREFPATYFVFQWMHRTESDIFGRHLSGMGGTADRAAQNARTPDSANYVAVAIQQPSPTLKWRFDFSMLYDTEGAMLLQPAVRWRPGGDWGVEAFFNHIIEDGFTSRTENYNALSTAGWADEFTLRVSYSF</sequence>
<dbReference type="Proteomes" id="UP000234845">
    <property type="component" value="Unassembled WGS sequence"/>
</dbReference>
<evidence type="ECO:0008006" key="4">
    <source>
        <dbReference type="Google" id="ProtNLM"/>
    </source>
</evidence>
<accession>A0A2N5Y045</accession>
<feature type="chain" id="PRO_5014911432" description="DUF1302 domain-containing protein" evidence="1">
    <location>
        <begin position="27"/>
        <end position="623"/>
    </location>
</feature>
<dbReference type="OrthoDB" id="9769143at2"/>
<proteinExistence type="predicted"/>
<name>A0A2N5Y045_9GAMM</name>
<keyword evidence="3" id="KW-1185">Reference proteome</keyword>
<evidence type="ECO:0000256" key="1">
    <source>
        <dbReference type="SAM" id="SignalP"/>
    </source>
</evidence>